<proteinExistence type="inferred from homology"/>
<evidence type="ECO:0000256" key="1">
    <source>
        <dbReference type="ARBA" id="ARBA00007993"/>
    </source>
</evidence>
<dbReference type="InterPro" id="IPR004843">
    <property type="entry name" value="Calcineurin-like_PHP"/>
</dbReference>
<dbReference type="Gene3D" id="3.60.21.10">
    <property type="match status" value="1"/>
</dbReference>
<dbReference type="PANTHER" id="PTHR12905:SF0">
    <property type="entry name" value="CALCINEURIN-LIKE PHOSPHOESTERASE DOMAIN-CONTAINING PROTEIN"/>
    <property type="match status" value="1"/>
</dbReference>
<dbReference type="Pfam" id="PF00149">
    <property type="entry name" value="Metallophos"/>
    <property type="match status" value="1"/>
</dbReference>
<sequence length="287" mass="32608">MAENSKKLLPIAGSESPQKCFLYFKECKRYENLKRIPDEIIPHSTNAIRFVCISDTHGKHSEIRDLPEGDILIHSGDFSMLSHKNELESFNNYLGTLKNKFKHIVVIAGNHDISFDDKKWNSSSIVLSVAKTYYLGSPFAKMLSPEDSKSILTNCHYLQDDFIIIDGIKIYGSPWQPPHFDLAFNLTRGNNIMEKWNNIPSDTDILITHGPPLGIGDEISNSYHVGCADLLVTVQDRVKPKFHIFGHIHESHGMWSDGTTTFINATICDKKYEPVQSPIVFDYYCNK</sequence>
<evidence type="ECO:0000313" key="3">
    <source>
        <dbReference type="Proteomes" id="UP001652625"/>
    </source>
</evidence>
<reference evidence="4" key="2">
    <citation type="submission" date="2025-08" db="UniProtKB">
        <authorList>
            <consortium name="RefSeq"/>
        </authorList>
    </citation>
    <scope>IDENTIFICATION</scope>
</reference>
<gene>
    <name evidence="4" type="primary">LOC100200128</name>
</gene>
<dbReference type="RefSeq" id="XP_065644106.1">
    <property type="nucleotide sequence ID" value="XM_065788034.1"/>
</dbReference>
<evidence type="ECO:0000259" key="2">
    <source>
        <dbReference type="Pfam" id="PF00149"/>
    </source>
</evidence>
<dbReference type="GeneID" id="100200128"/>
<evidence type="ECO:0000313" key="4">
    <source>
        <dbReference type="RefSeq" id="XP_065644106.1"/>
    </source>
</evidence>
<dbReference type="PANTHER" id="PTHR12905">
    <property type="entry name" value="METALLOPHOSPHOESTERASE"/>
    <property type="match status" value="1"/>
</dbReference>
<accession>A0ABM4B5I0</accession>
<comment type="similarity">
    <text evidence="1">Belongs to the UPF0046 family.</text>
</comment>
<dbReference type="Proteomes" id="UP001652625">
    <property type="component" value="Chromosome 01"/>
</dbReference>
<name>A0ABM4B5I0_HYDVU</name>
<keyword evidence="3" id="KW-1185">Reference proteome</keyword>
<dbReference type="CDD" id="cd07379">
    <property type="entry name" value="MPP_239FB"/>
    <property type="match status" value="1"/>
</dbReference>
<protein>
    <submittedName>
        <fullName evidence="4">Metallophosphoesterase domain-containing protein 1 isoform X2</fullName>
    </submittedName>
</protein>
<reference evidence="3" key="1">
    <citation type="submission" date="2025-05" db="UniProtKB">
        <authorList>
            <consortium name="RefSeq"/>
        </authorList>
    </citation>
    <scope>NUCLEOTIDE SEQUENCE [LARGE SCALE GENOMIC DNA]</scope>
</reference>
<dbReference type="InterPro" id="IPR029052">
    <property type="entry name" value="Metallo-depent_PP-like"/>
</dbReference>
<organism evidence="3 4">
    <name type="scientific">Hydra vulgaris</name>
    <name type="common">Hydra</name>
    <name type="synonym">Hydra attenuata</name>
    <dbReference type="NCBI Taxonomy" id="6087"/>
    <lineage>
        <taxon>Eukaryota</taxon>
        <taxon>Metazoa</taxon>
        <taxon>Cnidaria</taxon>
        <taxon>Hydrozoa</taxon>
        <taxon>Hydroidolina</taxon>
        <taxon>Anthoathecata</taxon>
        <taxon>Aplanulata</taxon>
        <taxon>Hydridae</taxon>
        <taxon>Hydra</taxon>
    </lineage>
</organism>
<dbReference type="SUPFAM" id="SSF56300">
    <property type="entry name" value="Metallo-dependent phosphatases"/>
    <property type="match status" value="1"/>
</dbReference>
<dbReference type="InterPro" id="IPR051693">
    <property type="entry name" value="UPF0046_metallophosphoest"/>
</dbReference>
<feature type="domain" description="Calcineurin-like phosphoesterase" evidence="2">
    <location>
        <begin position="48"/>
        <end position="250"/>
    </location>
</feature>